<feature type="region of interest" description="Disordered" evidence="7">
    <location>
        <begin position="634"/>
        <end position="697"/>
    </location>
</feature>
<dbReference type="GO" id="GO:0055085">
    <property type="term" value="P:transmembrane transport"/>
    <property type="evidence" value="ECO:0007669"/>
    <property type="project" value="TreeGrafter"/>
</dbReference>
<evidence type="ECO:0000256" key="9">
    <source>
        <dbReference type="SAM" id="SignalP"/>
    </source>
</evidence>
<dbReference type="OMA" id="QWSMGIV"/>
<feature type="transmembrane region" description="Helical" evidence="8">
    <location>
        <begin position="479"/>
        <end position="500"/>
    </location>
</feature>
<dbReference type="HOGENOM" id="CLU_010226_1_0_1"/>
<evidence type="ECO:0000256" key="5">
    <source>
        <dbReference type="ARBA" id="ARBA00022989"/>
    </source>
</evidence>
<feature type="chain" id="PRO_5003409426" description="ML-like domain-containing protein" evidence="9">
    <location>
        <begin position="24"/>
        <end position="763"/>
    </location>
</feature>
<dbReference type="RefSeq" id="XP_006695107.1">
    <property type="nucleotide sequence ID" value="XM_006695044.1"/>
</dbReference>
<feature type="transmembrane region" description="Helical" evidence="8">
    <location>
        <begin position="506"/>
        <end position="525"/>
    </location>
</feature>
<protein>
    <recommendedName>
        <fullName evidence="10">ML-like domain-containing protein</fullName>
    </recommendedName>
</protein>
<dbReference type="InterPro" id="IPR032800">
    <property type="entry name" value="TRP_N"/>
</dbReference>
<keyword evidence="5 8" id="KW-1133">Transmembrane helix</keyword>
<dbReference type="STRING" id="759272.G0S9W1"/>
<evidence type="ECO:0000313" key="11">
    <source>
        <dbReference type="EMBL" id="EGS20222.1"/>
    </source>
</evidence>
<feature type="transmembrane region" description="Helical" evidence="8">
    <location>
        <begin position="537"/>
        <end position="557"/>
    </location>
</feature>
<evidence type="ECO:0000256" key="3">
    <source>
        <dbReference type="ARBA" id="ARBA00022692"/>
    </source>
</evidence>
<feature type="transmembrane region" description="Helical" evidence="8">
    <location>
        <begin position="390"/>
        <end position="411"/>
    </location>
</feature>
<comment type="subcellular location">
    <subcellularLocation>
        <location evidence="1">Membrane</location>
        <topology evidence="1">Multi-pass membrane protein</topology>
    </subcellularLocation>
</comment>
<feature type="signal peptide" evidence="9">
    <location>
        <begin position="1"/>
        <end position="23"/>
    </location>
</feature>
<feature type="compositionally biased region" description="Polar residues" evidence="7">
    <location>
        <begin position="727"/>
        <end position="736"/>
    </location>
</feature>
<evidence type="ECO:0000256" key="7">
    <source>
        <dbReference type="SAM" id="MobiDB-lite"/>
    </source>
</evidence>
<dbReference type="PANTHER" id="PTHR31145:SF2">
    <property type="entry name" value="FLAVIN CARRIER PROTEIN 2"/>
    <property type="match status" value="1"/>
</dbReference>
<dbReference type="PANTHER" id="PTHR31145">
    <property type="entry name" value="INTEGRAL MEMBRANE PROTEIN (AFU_ORTHOLOGUE AFUA_7G01610)"/>
    <property type="match status" value="1"/>
</dbReference>
<dbReference type="eggNOG" id="ENOG502QSVZ">
    <property type="taxonomic scope" value="Eukaryota"/>
</dbReference>
<dbReference type="EMBL" id="GL988043">
    <property type="protein sequence ID" value="EGS20222.1"/>
    <property type="molecule type" value="Genomic_DNA"/>
</dbReference>
<gene>
    <name evidence="11" type="ORF">CTHT_0047380</name>
</gene>
<dbReference type="AlphaFoldDB" id="G0S9W1"/>
<dbReference type="KEGG" id="cthr:CTHT_0047380"/>
<keyword evidence="4 9" id="KW-0732">Signal</keyword>
<name>G0S9W1_CHATD</name>
<dbReference type="SMART" id="SM01320">
    <property type="entry name" value="TRP_N"/>
    <property type="match status" value="1"/>
</dbReference>
<proteinExistence type="inferred from homology"/>
<evidence type="ECO:0000256" key="2">
    <source>
        <dbReference type="ARBA" id="ARBA00010642"/>
    </source>
</evidence>
<evidence type="ECO:0000313" key="12">
    <source>
        <dbReference type="Proteomes" id="UP000008066"/>
    </source>
</evidence>
<comment type="similarity">
    <text evidence="2">Belongs to the transient receptor potential (TRP) ion channel family.</text>
</comment>
<feature type="transmembrane region" description="Helical" evidence="8">
    <location>
        <begin position="417"/>
        <end position="438"/>
    </location>
</feature>
<evidence type="ECO:0000256" key="8">
    <source>
        <dbReference type="SAM" id="Phobius"/>
    </source>
</evidence>
<dbReference type="Pfam" id="PF14558">
    <property type="entry name" value="TRP_N"/>
    <property type="match status" value="1"/>
</dbReference>
<evidence type="ECO:0000256" key="1">
    <source>
        <dbReference type="ARBA" id="ARBA00004141"/>
    </source>
</evidence>
<evidence type="ECO:0000256" key="6">
    <source>
        <dbReference type="ARBA" id="ARBA00023136"/>
    </source>
</evidence>
<accession>G0S9W1</accession>
<feature type="region of interest" description="Disordered" evidence="7">
    <location>
        <begin position="710"/>
        <end position="763"/>
    </location>
</feature>
<dbReference type="GeneID" id="18258776"/>
<keyword evidence="6 8" id="KW-0472">Membrane</keyword>
<reference evidence="11 12" key="1">
    <citation type="journal article" date="2011" name="Cell">
        <title>Insight into structure and assembly of the nuclear pore complex by utilizing the genome of a eukaryotic thermophile.</title>
        <authorList>
            <person name="Amlacher S."/>
            <person name="Sarges P."/>
            <person name="Flemming D."/>
            <person name="van Noort V."/>
            <person name="Kunze R."/>
            <person name="Devos D.P."/>
            <person name="Arumugam M."/>
            <person name="Bork P."/>
            <person name="Hurt E."/>
        </authorList>
    </citation>
    <scope>NUCLEOTIDE SEQUENCE [LARGE SCALE GENOMIC DNA]</scope>
    <source>
        <strain evidence="12">DSM 1495 / CBS 144.50 / IMI 039719</strain>
    </source>
</reference>
<feature type="compositionally biased region" description="Basic and acidic residues" evidence="7">
    <location>
        <begin position="674"/>
        <end position="683"/>
    </location>
</feature>
<feature type="transmembrane region" description="Helical" evidence="8">
    <location>
        <begin position="336"/>
        <end position="358"/>
    </location>
</feature>
<keyword evidence="3 8" id="KW-0812">Transmembrane</keyword>
<evidence type="ECO:0000256" key="4">
    <source>
        <dbReference type="ARBA" id="ARBA00022729"/>
    </source>
</evidence>
<dbReference type="GO" id="GO:0009272">
    <property type="term" value="P:fungal-type cell wall biogenesis"/>
    <property type="evidence" value="ECO:0007669"/>
    <property type="project" value="TreeGrafter"/>
</dbReference>
<feature type="transmembrane region" description="Helical" evidence="8">
    <location>
        <begin position="563"/>
        <end position="596"/>
    </location>
</feature>
<dbReference type="InterPro" id="IPR010308">
    <property type="entry name" value="TRP_C"/>
</dbReference>
<sequence length="763" mass="82852">MRLPSINPLLLSSLAAFFAPASAEHVLRSSSLAACQENSLFTASLFDVVFTPNNLSAAVNMLATSSIEGYVVFDITILAYGYKVLRTQVDPCNSNLPGLCPMLSGKMNNPFNIPVPEDAISQIPGIAYTFPDLDATVKVYINMTTGDQAGQSIACLRAEVSNGKTVDLVGVKWAAAAVIGLALIASAIVNGLGFSNAASHVAANTLSLFGYFQAQAMLGLTSVPLPPVVKSWTQDFQWSMGIIRVGFIQDIVTWYQRATGGTATNILSTLNMVSVQVEKLKKFKRALPAAFPAVSAVAEHGHSLAKRAYIQTSFGSYIVYGIQRVAFRAGIETTNLFLTGLTFFYIFLVITVLGVVAWKIICELAVKAGVMKKDTFCDFRVGWLTVLKGIMYRLLLIGFPQMTILCLWEFTQNDSPAAMVLAVFFFFGILITLSYAAYRVIRMARRSVALHRNPAYILFSDTQALNKWGFLYVQFRASAYYFIVPILVYTLIKGMFIALAQGAGTVQAVALIIIEAAALITASVLRPWMDKSTNSFNIAICVMNFINSIFLFVFTDVFGLPRLVIGVVGVVLWITNAAFTLILLLMLIVTTGLVLFHNNPDTRYQFMNDDRTSFMKSQTQIGTTSELDALAATARGNGPVKRSTDLDDDESAVSNSVVIRPSTANSSHQVSMRESMRSVRDSARNSVRSSFKIPPDPAPAMAAIEAAQAGPHLRNRQSGSIRAPSPLATSGSSSNLPGHPQQYGVVPHRTQGPSPWQRGAGYE</sequence>
<organism evidence="12">
    <name type="scientific">Chaetomium thermophilum (strain DSM 1495 / CBS 144.50 / IMI 039719)</name>
    <name type="common">Thermochaetoides thermophila</name>
    <dbReference type="NCBI Taxonomy" id="759272"/>
    <lineage>
        <taxon>Eukaryota</taxon>
        <taxon>Fungi</taxon>
        <taxon>Dikarya</taxon>
        <taxon>Ascomycota</taxon>
        <taxon>Pezizomycotina</taxon>
        <taxon>Sordariomycetes</taxon>
        <taxon>Sordariomycetidae</taxon>
        <taxon>Sordariales</taxon>
        <taxon>Chaetomiaceae</taxon>
        <taxon>Thermochaetoides</taxon>
    </lineage>
</organism>
<feature type="domain" description="ML-like" evidence="10">
    <location>
        <begin position="25"/>
        <end position="167"/>
    </location>
</feature>
<dbReference type="Proteomes" id="UP000008066">
    <property type="component" value="Unassembled WGS sequence"/>
</dbReference>
<feature type="compositionally biased region" description="Polar residues" evidence="7">
    <location>
        <begin position="652"/>
        <end position="672"/>
    </location>
</feature>
<keyword evidence="12" id="KW-1185">Reference proteome</keyword>
<evidence type="ECO:0000259" key="10">
    <source>
        <dbReference type="SMART" id="SM01320"/>
    </source>
</evidence>
<dbReference type="GO" id="GO:0016020">
    <property type="term" value="C:membrane"/>
    <property type="evidence" value="ECO:0007669"/>
    <property type="project" value="UniProtKB-SubCell"/>
</dbReference>
<dbReference type="Pfam" id="PF06011">
    <property type="entry name" value="TRP"/>
    <property type="match status" value="1"/>
</dbReference>
<dbReference type="InterPro" id="IPR040241">
    <property type="entry name" value="TRP_Flc/Pkd2-like"/>
</dbReference>
<dbReference type="OrthoDB" id="5212126at2759"/>